<proteinExistence type="predicted"/>
<organism evidence="3 4">
    <name type="scientific">Novosphingobium mathurense</name>
    <dbReference type="NCBI Taxonomy" id="428990"/>
    <lineage>
        <taxon>Bacteria</taxon>
        <taxon>Pseudomonadati</taxon>
        <taxon>Pseudomonadota</taxon>
        <taxon>Alphaproteobacteria</taxon>
        <taxon>Sphingomonadales</taxon>
        <taxon>Sphingomonadaceae</taxon>
        <taxon>Novosphingobium</taxon>
    </lineage>
</organism>
<protein>
    <submittedName>
        <fullName evidence="3">Uncharacterized protein</fullName>
    </submittedName>
</protein>
<sequence>MAASTLRKPMHRGGAGATSKVASGTARESNEASPWLVAAAPADTDTQSEGRKPALGLAIALTFSACFWVAVAIALL</sequence>
<keyword evidence="2" id="KW-0812">Transmembrane</keyword>
<dbReference type="AlphaFoldDB" id="A0A1U6HJQ7"/>
<accession>A0A1U6HJQ7</accession>
<dbReference type="RefSeq" id="WP_054946873.1">
    <property type="nucleotide sequence ID" value="NZ_FVZE01000002.1"/>
</dbReference>
<keyword evidence="2" id="KW-1133">Transmembrane helix</keyword>
<name>A0A1U6HJQ7_9SPHN</name>
<keyword evidence="4" id="KW-1185">Reference proteome</keyword>
<evidence type="ECO:0000313" key="3">
    <source>
        <dbReference type="EMBL" id="SLJ95949.1"/>
    </source>
</evidence>
<dbReference type="Proteomes" id="UP000190989">
    <property type="component" value="Unassembled WGS sequence"/>
</dbReference>
<dbReference type="EMBL" id="FVZE01000002">
    <property type="protein sequence ID" value="SLJ95949.1"/>
    <property type="molecule type" value="Genomic_DNA"/>
</dbReference>
<keyword evidence="2" id="KW-0472">Membrane</keyword>
<feature type="region of interest" description="Disordered" evidence="1">
    <location>
        <begin position="1"/>
        <end position="49"/>
    </location>
</feature>
<feature type="transmembrane region" description="Helical" evidence="2">
    <location>
        <begin position="54"/>
        <end position="75"/>
    </location>
</feature>
<reference evidence="4" key="1">
    <citation type="submission" date="2017-02" db="EMBL/GenBank/DDBJ databases">
        <authorList>
            <person name="Varghese N."/>
            <person name="Submissions S."/>
        </authorList>
    </citation>
    <scope>NUCLEOTIDE SEQUENCE [LARGE SCALE GENOMIC DNA]</scope>
    <source>
        <strain evidence="4">SM117</strain>
    </source>
</reference>
<evidence type="ECO:0000256" key="1">
    <source>
        <dbReference type="SAM" id="MobiDB-lite"/>
    </source>
</evidence>
<evidence type="ECO:0000256" key="2">
    <source>
        <dbReference type="SAM" id="Phobius"/>
    </source>
</evidence>
<gene>
    <name evidence="3" type="ORF">SAMN06295987_102577</name>
</gene>
<evidence type="ECO:0000313" key="4">
    <source>
        <dbReference type="Proteomes" id="UP000190989"/>
    </source>
</evidence>